<dbReference type="GO" id="GO:0008855">
    <property type="term" value="F:exodeoxyribonuclease VII activity"/>
    <property type="evidence" value="ECO:0007669"/>
    <property type="project" value="UniProtKB-EC"/>
</dbReference>
<dbReference type="Pfam" id="PF02609">
    <property type="entry name" value="Exonuc_VII_S"/>
    <property type="match status" value="1"/>
</dbReference>
<comment type="similarity">
    <text evidence="1 6">Belongs to the XseB family.</text>
</comment>
<comment type="subunit">
    <text evidence="6">Heterooligomer composed of large and small subunits.</text>
</comment>
<comment type="caution">
    <text evidence="7">The sequence shown here is derived from an EMBL/GenBank/DDBJ whole genome shotgun (WGS) entry which is preliminary data.</text>
</comment>
<dbReference type="SUPFAM" id="SSF116842">
    <property type="entry name" value="XseB-like"/>
    <property type="match status" value="1"/>
</dbReference>
<organism evidence="7 8">
    <name type="scientific">Anaeroselena agilis</name>
    <dbReference type="NCBI Taxonomy" id="3063788"/>
    <lineage>
        <taxon>Bacteria</taxon>
        <taxon>Bacillati</taxon>
        <taxon>Bacillota</taxon>
        <taxon>Negativicutes</taxon>
        <taxon>Acetonemataceae</taxon>
        <taxon>Anaeroselena</taxon>
    </lineage>
</organism>
<proteinExistence type="inferred from homology"/>
<evidence type="ECO:0000256" key="4">
    <source>
        <dbReference type="ARBA" id="ARBA00022801"/>
    </source>
</evidence>
<evidence type="ECO:0000256" key="3">
    <source>
        <dbReference type="ARBA" id="ARBA00022722"/>
    </source>
</evidence>
<sequence length="85" mass="9481">MRKKAREQDVCFEDALGKLESIVKELEKGELPLEDALGMFAEGVGLSQICLTKLNAAEQAVDKIVREEKGQLNEYPLKVEEGEKC</sequence>
<gene>
    <name evidence="6 7" type="primary">xseB</name>
    <name evidence="7" type="ORF">Q4T40_07480</name>
</gene>
<keyword evidence="4 6" id="KW-0378">Hydrolase</keyword>
<dbReference type="PANTHER" id="PTHR34137">
    <property type="entry name" value="EXODEOXYRIBONUCLEASE 7 SMALL SUBUNIT"/>
    <property type="match status" value="1"/>
</dbReference>
<dbReference type="Proteomes" id="UP001254848">
    <property type="component" value="Unassembled WGS sequence"/>
</dbReference>
<dbReference type="EC" id="3.1.11.6" evidence="6"/>
<evidence type="ECO:0000256" key="2">
    <source>
        <dbReference type="ARBA" id="ARBA00022490"/>
    </source>
</evidence>
<dbReference type="PANTHER" id="PTHR34137:SF1">
    <property type="entry name" value="EXODEOXYRIBONUCLEASE 7 SMALL SUBUNIT"/>
    <property type="match status" value="1"/>
</dbReference>
<reference evidence="7 8" key="1">
    <citation type="submission" date="2023-07" db="EMBL/GenBank/DDBJ databases">
        <title>The novel representative of Negativicutes class, Anaeroselena agilis gen. nov. sp. nov.</title>
        <authorList>
            <person name="Prokofeva M.I."/>
            <person name="Elcheninov A.G."/>
            <person name="Klyukina A."/>
            <person name="Kublanov I.V."/>
            <person name="Frolov E.N."/>
            <person name="Podosokorskaya O.A."/>
        </authorList>
    </citation>
    <scope>NUCLEOTIDE SEQUENCE [LARGE SCALE GENOMIC DNA]</scope>
    <source>
        <strain evidence="7 8">4137-cl</strain>
    </source>
</reference>
<keyword evidence="2 6" id="KW-0963">Cytoplasm</keyword>
<dbReference type="PIRSF" id="PIRSF006488">
    <property type="entry name" value="Exonuc_VII_S"/>
    <property type="match status" value="1"/>
</dbReference>
<dbReference type="HAMAP" id="MF_00337">
    <property type="entry name" value="Exonuc_7_S"/>
    <property type="match status" value="1"/>
</dbReference>
<evidence type="ECO:0000313" key="8">
    <source>
        <dbReference type="Proteomes" id="UP001254848"/>
    </source>
</evidence>
<dbReference type="InterPro" id="IPR003761">
    <property type="entry name" value="Exonuc_VII_S"/>
</dbReference>
<dbReference type="InterPro" id="IPR037004">
    <property type="entry name" value="Exonuc_VII_ssu_sf"/>
</dbReference>
<accession>A0ABU3NW89</accession>
<evidence type="ECO:0000256" key="5">
    <source>
        <dbReference type="ARBA" id="ARBA00022839"/>
    </source>
</evidence>
<keyword evidence="3 6" id="KW-0540">Nuclease</keyword>
<evidence type="ECO:0000313" key="7">
    <source>
        <dbReference type="EMBL" id="MDT8901073.1"/>
    </source>
</evidence>
<evidence type="ECO:0000256" key="1">
    <source>
        <dbReference type="ARBA" id="ARBA00009998"/>
    </source>
</evidence>
<dbReference type="EMBL" id="JAUOZS010000001">
    <property type="protein sequence ID" value="MDT8901073.1"/>
    <property type="molecule type" value="Genomic_DNA"/>
</dbReference>
<dbReference type="NCBIfam" id="TIGR01280">
    <property type="entry name" value="xseB"/>
    <property type="match status" value="1"/>
</dbReference>
<evidence type="ECO:0000256" key="6">
    <source>
        <dbReference type="HAMAP-Rule" id="MF_00337"/>
    </source>
</evidence>
<dbReference type="Gene3D" id="1.10.287.1040">
    <property type="entry name" value="Exonuclease VII, small subunit"/>
    <property type="match status" value="1"/>
</dbReference>
<comment type="catalytic activity">
    <reaction evidence="6">
        <text>Exonucleolytic cleavage in either 5'- to 3'- or 3'- to 5'-direction to yield nucleoside 5'-phosphates.</text>
        <dbReference type="EC" id="3.1.11.6"/>
    </reaction>
</comment>
<dbReference type="RefSeq" id="WP_413779599.1">
    <property type="nucleotide sequence ID" value="NZ_JAUOZS010000001.1"/>
</dbReference>
<keyword evidence="5 6" id="KW-0269">Exonuclease</keyword>
<name>A0ABU3NW89_9FIRM</name>
<protein>
    <recommendedName>
        <fullName evidence="6">Exodeoxyribonuclease 7 small subunit</fullName>
        <ecNumber evidence="6">3.1.11.6</ecNumber>
    </recommendedName>
    <alternativeName>
        <fullName evidence="6">Exodeoxyribonuclease VII small subunit</fullName>
        <shortName evidence="6">Exonuclease VII small subunit</shortName>
    </alternativeName>
</protein>
<comment type="subcellular location">
    <subcellularLocation>
        <location evidence="6">Cytoplasm</location>
    </subcellularLocation>
</comment>
<keyword evidence="8" id="KW-1185">Reference proteome</keyword>
<comment type="function">
    <text evidence="6">Bidirectionally degrades single-stranded DNA into large acid-insoluble oligonucleotides, which are then degraded further into small acid-soluble oligonucleotides.</text>
</comment>